<dbReference type="Proteomes" id="UP001165122">
    <property type="component" value="Unassembled WGS sequence"/>
</dbReference>
<dbReference type="EMBL" id="BRXW01000115">
    <property type="protein sequence ID" value="GMI07768.1"/>
    <property type="molecule type" value="Genomic_DNA"/>
</dbReference>
<proteinExistence type="predicted"/>
<keyword evidence="2" id="KW-0342">GTP-binding</keyword>
<dbReference type="Pfam" id="PF00071">
    <property type="entry name" value="Ras"/>
    <property type="match status" value="1"/>
</dbReference>
<evidence type="ECO:0000256" key="2">
    <source>
        <dbReference type="ARBA" id="ARBA00023134"/>
    </source>
</evidence>
<organism evidence="3 4">
    <name type="scientific">Triparma laevis f. longispina</name>
    <dbReference type="NCBI Taxonomy" id="1714387"/>
    <lineage>
        <taxon>Eukaryota</taxon>
        <taxon>Sar</taxon>
        <taxon>Stramenopiles</taxon>
        <taxon>Ochrophyta</taxon>
        <taxon>Bolidophyceae</taxon>
        <taxon>Parmales</taxon>
        <taxon>Triparmaceae</taxon>
        <taxon>Triparma</taxon>
    </lineage>
</organism>
<dbReference type="InterPro" id="IPR050227">
    <property type="entry name" value="Rab"/>
</dbReference>
<dbReference type="InterPro" id="IPR001806">
    <property type="entry name" value="Small_GTPase"/>
</dbReference>
<dbReference type="SMART" id="SM00175">
    <property type="entry name" value="RAB"/>
    <property type="match status" value="1"/>
</dbReference>
<dbReference type="Gene3D" id="3.40.50.300">
    <property type="entry name" value="P-loop containing nucleotide triphosphate hydrolases"/>
    <property type="match status" value="1"/>
</dbReference>
<sequence length="359" mass="39653">MRKIAPNDPEADGDSSLFSPSVAQVVQNCVCPCNALATNEGILISKSHPDLVLDRKIKTWCLNVLLTPFCGPCCATARQHIRLQNVYDFHLGSPVPPSAEIVDDASFYKPPPPPYLAFLNAFFCYACVLRKNEAHLRYLEEKGLIKYEWEPSYNEARSARGFDSSSRDPVKTFAILGVLQSGKTTLYSRLLNKGLPEHDEVASSTKSANYGCKTLFVQDGEDSSKPVFFNFYDAPADTQAESIEAASSIALEEADGVLLVFDRTSRSSFLAVENAFQELQLRAREDEKPLSPVILVGNFLDVAAGKCAFEKDVLRFVKRHKKSVSFVSCSARTGEGVLDITMKGLEMLLGVEGKEEMER</sequence>
<dbReference type="CDD" id="cd00882">
    <property type="entry name" value="Ras_like_GTPase"/>
    <property type="match status" value="1"/>
</dbReference>
<protein>
    <submittedName>
        <fullName evidence="3">Uncharacterized protein</fullName>
    </submittedName>
</protein>
<dbReference type="AlphaFoldDB" id="A0A9W7CL10"/>
<comment type="caution">
    <text evidence="3">The sequence shown here is derived from an EMBL/GenBank/DDBJ whole genome shotgun (WGS) entry which is preliminary data.</text>
</comment>
<evidence type="ECO:0000313" key="4">
    <source>
        <dbReference type="Proteomes" id="UP001165122"/>
    </source>
</evidence>
<evidence type="ECO:0000256" key="1">
    <source>
        <dbReference type="ARBA" id="ARBA00022741"/>
    </source>
</evidence>
<gene>
    <name evidence="3" type="ORF">TrLO_g11551</name>
</gene>
<dbReference type="SUPFAM" id="SSF52540">
    <property type="entry name" value="P-loop containing nucleoside triphosphate hydrolases"/>
    <property type="match status" value="1"/>
</dbReference>
<name>A0A9W7CL10_9STRA</name>
<dbReference type="InterPro" id="IPR027417">
    <property type="entry name" value="P-loop_NTPase"/>
</dbReference>
<evidence type="ECO:0000313" key="3">
    <source>
        <dbReference type="EMBL" id="GMI07768.1"/>
    </source>
</evidence>
<dbReference type="OrthoDB" id="10330862at2759"/>
<accession>A0A9W7CL10</accession>
<reference evidence="4" key="1">
    <citation type="journal article" date="2023" name="Commun. Biol.">
        <title>Genome analysis of Parmales, the sister group of diatoms, reveals the evolutionary specialization of diatoms from phago-mixotrophs to photoautotrophs.</title>
        <authorList>
            <person name="Ban H."/>
            <person name="Sato S."/>
            <person name="Yoshikawa S."/>
            <person name="Yamada K."/>
            <person name="Nakamura Y."/>
            <person name="Ichinomiya M."/>
            <person name="Sato N."/>
            <person name="Blanc-Mathieu R."/>
            <person name="Endo H."/>
            <person name="Kuwata A."/>
            <person name="Ogata H."/>
        </authorList>
    </citation>
    <scope>NUCLEOTIDE SEQUENCE [LARGE SCALE GENOMIC DNA]</scope>
    <source>
        <strain evidence="4">NIES 3700</strain>
    </source>
</reference>
<dbReference type="PROSITE" id="PS51419">
    <property type="entry name" value="RAB"/>
    <property type="match status" value="1"/>
</dbReference>
<dbReference type="PANTHER" id="PTHR47977">
    <property type="entry name" value="RAS-RELATED PROTEIN RAB"/>
    <property type="match status" value="1"/>
</dbReference>
<dbReference type="GO" id="GO:0005525">
    <property type="term" value="F:GTP binding"/>
    <property type="evidence" value="ECO:0007669"/>
    <property type="project" value="UniProtKB-KW"/>
</dbReference>
<keyword evidence="1" id="KW-0547">Nucleotide-binding</keyword>
<keyword evidence="4" id="KW-1185">Reference proteome</keyword>
<dbReference type="GO" id="GO:0003924">
    <property type="term" value="F:GTPase activity"/>
    <property type="evidence" value="ECO:0007669"/>
    <property type="project" value="InterPro"/>
</dbReference>